<feature type="domain" description="Heparan-alpha-glucosaminide N-acetyltransferase catalytic" evidence="2">
    <location>
        <begin position="8"/>
        <end position="222"/>
    </location>
</feature>
<protein>
    <submittedName>
        <fullName evidence="3">Hypothetical membrane protein</fullName>
    </submittedName>
</protein>
<dbReference type="STRING" id="573370.DMR_25960"/>
<proteinExistence type="predicted"/>
<feature type="transmembrane region" description="Helical" evidence="1">
    <location>
        <begin position="297"/>
        <end position="315"/>
    </location>
</feature>
<sequence>MPTPAIPRLSSVDTLRGLAIAAMIVVNNPGDRRFVYPQLLHAQWHGLTLADVVFPLFLFLVGVCVALAIDPDKPRDAEARARLWRKILPRAAVLFALGLGENAYLRLSFDELRLPGVLQRIAVVYLAAAWLQSRLSSRALAVVGAVTLLGYWLLLAAVPVPGHGHPSLAMEPNLQGWLDQLVLGRHIWKFHTSWDPEGILSTFPAIALGLIGVLAGRWLRRGGDRPGRAGLLGLLLIAIGLAWDAVFPLNKSLCTSSFVLLTGGLGLAMLAVAHAVLDGRPPAAWARPLGILGRNPLFLYVTASFLAASLRHVRFADAAGQTVNLQKALYLALFGFLPPGPFPSLCWGLAMLTIMYLLALALHVRGIVIRL</sequence>
<keyword evidence="4" id="KW-1185">Reference proteome</keyword>
<keyword evidence="1" id="KW-0812">Transmembrane</keyword>
<evidence type="ECO:0000313" key="4">
    <source>
        <dbReference type="Proteomes" id="UP000009071"/>
    </source>
</evidence>
<feature type="transmembrane region" description="Helical" evidence="1">
    <location>
        <begin position="198"/>
        <end position="219"/>
    </location>
</feature>
<evidence type="ECO:0000259" key="2">
    <source>
        <dbReference type="Pfam" id="PF07786"/>
    </source>
</evidence>
<feature type="transmembrane region" description="Helical" evidence="1">
    <location>
        <begin position="342"/>
        <end position="362"/>
    </location>
</feature>
<feature type="transmembrane region" description="Helical" evidence="1">
    <location>
        <begin position="140"/>
        <end position="160"/>
    </location>
</feature>
<evidence type="ECO:0000313" key="3">
    <source>
        <dbReference type="EMBL" id="BAH76087.1"/>
    </source>
</evidence>
<accession>C4XU65</accession>
<dbReference type="KEGG" id="dma:DMR_25960"/>
<dbReference type="OrthoDB" id="9788724at2"/>
<dbReference type="InterPro" id="IPR012429">
    <property type="entry name" value="HGSNAT_cat"/>
</dbReference>
<dbReference type="RefSeq" id="WP_015861264.1">
    <property type="nucleotide sequence ID" value="NC_012796.1"/>
</dbReference>
<dbReference type="Proteomes" id="UP000009071">
    <property type="component" value="Chromosome"/>
</dbReference>
<dbReference type="HOGENOM" id="CLU_029171_4_0_7"/>
<gene>
    <name evidence="3" type="ordered locus">DMR_25960</name>
</gene>
<evidence type="ECO:0000256" key="1">
    <source>
        <dbReference type="SAM" id="Phobius"/>
    </source>
</evidence>
<dbReference type="eggNOG" id="COG4299">
    <property type="taxonomic scope" value="Bacteria"/>
</dbReference>
<feature type="transmembrane region" description="Helical" evidence="1">
    <location>
        <begin position="255"/>
        <end position="277"/>
    </location>
</feature>
<dbReference type="EMBL" id="AP010904">
    <property type="protein sequence ID" value="BAH76087.1"/>
    <property type="molecule type" value="Genomic_DNA"/>
</dbReference>
<organism evidence="3 4">
    <name type="scientific">Solidesulfovibrio magneticus (strain ATCC 700980 / DSM 13731 / RS-1)</name>
    <name type="common">Desulfovibrio magneticus</name>
    <dbReference type="NCBI Taxonomy" id="573370"/>
    <lineage>
        <taxon>Bacteria</taxon>
        <taxon>Pseudomonadati</taxon>
        <taxon>Thermodesulfobacteriota</taxon>
        <taxon>Desulfovibrionia</taxon>
        <taxon>Desulfovibrionales</taxon>
        <taxon>Desulfovibrionaceae</taxon>
        <taxon>Solidesulfovibrio</taxon>
    </lineage>
</organism>
<dbReference type="PANTHER" id="PTHR31061:SF24">
    <property type="entry name" value="LD22376P"/>
    <property type="match status" value="1"/>
</dbReference>
<dbReference type="Pfam" id="PF07786">
    <property type="entry name" value="HGSNAT_cat"/>
    <property type="match status" value="1"/>
</dbReference>
<keyword evidence="1" id="KW-1133">Transmembrane helix</keyword>
<dbReference type="PANTHER" id="PTHR31061">
    <property type="entry name" value="LD22376P"/>
    <property type="match status" value="1"/>
</dbReference>
<reference evidence="3 4" key="1">
    <citation type="journal article" date="2009" name="Genome Res.">
        <title>Whole genome sequence of Desulfovibrio magneticus strain RS-1 revealed common gene clusters in magnetotactic bacteria.</title>
        <authorList>
            <person name="Nakazawa H."/>
            <person name="Arakaki A."/>
            <person name="Narita-Yamada S."/>
            <person name="Yashiro I."/>
            <person name="Jinno K."/>
            <person name="Aoki N."/>
            <person name="Tsuruyama A."/>
            <person name="Okamura Y."/>
            <person name="Tanikawa S."/>
            <person name="Fujita N."/>
            <person name="Takeyama H."/>
            <person name="Matsunaga T."/>
        </authorList>
    </citation>
    <scope>NUCLEOTIDE SEQUENCE [LARGE SCALE GENOMIC DNA]</scope>
    <source>
        <strain evidence="4">ATCC 700980 / DSM 13731 / RS-1</strain>
    </source>
</reference>
<feature type="transmembrane region" description="Helical" evidence="1">
    <location>
        <begin position="231"/>
        <end position="249"/>
    </location>
</feature>
<keyword evidence="1" id="KW-0472">Membrane</keyword>
<feature type="transmembrane region" description="Helical" evidence="1">
    <location>
        <begin position="44"/>
        <end position="67"/>
    </location>
</feature>
<dbReference type="AlphaFoldDB" id="C4XU65"/>
<name>C4XU65_SOLM1</name>